<evidence type="ECO:0000313" key="1">
    <source>
        <dbReference type="EMBL" id="KXZ22268.1"/>
    </source>
</evidence>
<protein>
    <submittedName>
        <fullName evidence="1">Uncharacterized protein</fullName>
    </submittedName>
</protein>
<proteinExistence type="predicted"/>
<dbReference type="Proteomes" id="UP000075430">
    <property type="component" value="Unassembled WGS sequence"/>
</dbReference>
<name>A0A150FCQ2_9BACI</name>
<accession>A0A150FCQ2</accession>
<reference evidence="2" key="1">
    <citation type="submission" date="2016-02" db="EMBL/GenBank/DDBJ databases">
        <authorList>
            <person name="Dunlap C."/>
        </authorList>
    </citation>
    <scope>NUCLEOTIDE SEQUENCE [LARGE SCALE GENOMIC DNA]</scope>
    <source>
        <strain evidence="2">NRRL B-41092</strain>
    </source>
</reference>
<dbReference type="RefSeq" id="WP_061520614.1">
    <property type="nucleotide sequence ID" value="NZ_JAJJBV010000001.1"/>
</dbReference>
<comment type="caution">
    <text evidence="1">The sequence shown here is derived from an EMBL/GenBank/DDBJ whole genome shotgun (WGS) entry which is preliminary data.</text>
</comment>
<dbReference type="InterPro" id="IPR058926">
    <property type="entry name" value="YmzB-like"/>
</dbReference>
<organism evidence="1 2">
    <name type="scientific">Bacillus nakamurai</name>
    <dbReference type="NCBI Taxonomy" id="1793963"/>
    <lineage>
        <taxon>Bacteria</taxon>
        <taxon>Bacillati</taxon>
        <taxon>Bacillota</taxon>
        <taxon>Bacilli</taxon>
        <taxon>Bacillales</taxon>
        <taxon>Bacillaceae</taxon>
        <taxon>Bacillus</taxon>
    </lineage>
</organism>
<gene>
    <name evidence="1" type="ORF">AXI58_09740</name>
</gene>
<dbReference type="OrthoDB" id="2613420at2"/>
<dbReference type="Pfam" id="PF25846">
    <property type="entry name" value="YmzB"/>
    <property type="match status" value="1"/>
</dbReference>
<dbReference type="AlphaFoldDB" id="A0A150FCQ2"/>
<dbReference type="EMBL" id="LSBA01000005">
    <property type="protein sequence ID" value="KXZ22268.1"/>
    <property type="molecule type" value="Genomic_DNA"/>
</dbReference>
<sequence>MALTNSELSEWLKQQIGQTLDIRKGELTDSRNEISDLDQIMLHLDDVLVRKTNHPDDYVAEEELVLKGQGTTYTEEGNVPLPQDAYEIPLLGDIKIQQEHDGLKVHTDRAVYTIGTHRKQ</sequence>
<keyword evidence="2" id="KW-1185">Reference proteome</keyword>
<evidence type="ECO:0000313" key="2">
    <source>
        <dbReference type="Proteomes" id="UP000075430"/>
    </source>
</evidence>